<accession>A0A8I5N8G3</accession>
<protein>
    <submittedName>
        <fullName evidence="1">Uncharacterized protein</fullName>
    </submittedName>
</protein>
<dbReference type="PRINTS" id="PR02045">
    <property type="entry name" value="F138DOMAIN"/>
</dbReference>
<reference evidence="1 2" key="1">
    <citation type="submission" date="2012-03" db="EMBL/GenBank/DDBJ databases">
        <title>Whole Genome Assembly of Papio anubis.</title>
        <authorList>
            <person name="Liu Y.L."/>
            <person name="Abraham K.A."/>
            <person name="Akbar H.A."/>
            <person name="Ali S.A."/>
            <person name="Anosike U.A."/>
            <person name="Aqrawi P.A."/>
            <person name="Arias F.A."/>
            <person name="Attaway T.A."/>
            <person name="Awwad R.A."/>
            <person name="Babu C.B."/>
            <person name="Bandaranaike D.B."/>
            <person name="Battles P.B."/>
            <person name="Bell A.B."/>
            <person name="Beltran B.B."/>
            <person name="Berhane-Mersha D.B."/>
            <person name="Bess C.B."/>
            <person name="Bickham C.B."/>
            <person name="Bolden T.B."/>
            <person name="Carter K.C."/>
            <person name="Chau D.C."/>
            <person name="Chavez A.C."/>
            <person name="Clerc-Blankenburg K.C."/>
            <person name="Coyle M.C."/>
            <person name="Dao M.D."/>
            <person name="Davila M.L.D."/>
            <person name="Davy-Carroll L.D."/>
            <person name="Denson S.D."/>
            <person name="Dinh H.D."/>
            <person name="Fernandez S.F."/>
            <person name="Fernando P.F."/>
            <person name="Forbes L.F."/>
            <person name="Francis C.F."/>
            <person name="Francisco L.F."/>
            <person name="Fu Q.F."/>
            <person name="Garcia-Iii R.G."/>
            <person name="Garrett T.G."/>
            <person name="Gross S.G."/>
            <person name="Gubbala S.G."/>
            <person name="Hirani K.H."/>
            <person name="Hogues M.H."/>
            <person name="Hollins B.H."/>
            <person name="Jackson L.J."/>
            <person name="Javaid M.J."/>
            <person name="Jhangiani S.J."/>
            <person name="Johnson A.J."/>
            <person name="Johnson B.J."/>
            <person name="Jones J.J."/>
            <person name="Joshi V.J."/>
            <person name="Kalu J.K."/>
            <person name="Khan N.K."/>
            <person name="Korchina V.K."/>
            <person name="Kovar C.K."/>
            <person name="Lago L.L."/>
            <person name="Lara F.L."/>
            <person name="Le T.-K.L."/>
            <person name="Lee S.L."/>
            <person name="Legall-Iii F.L."/>
            <person name="Lemon S.L."/>
            <person name="Liu J.L."/>
            <person name="Liu Y.-S.L."/>
            <person name="Liyanage D.L."/>
            <person name="Lopez J.L."/>
            <person name="Lorensuhewa L.L."/>
            <person name="Mata R.M."/>
            <person name="Mathew T.M."/>
            <person name="Mercado C.M."/>
            <person name="Mercado I.M."/>
            <person name="Morales K.M."/>
            <person name="Morgan M.M."/>
            <person name="Munidasa M.M."/>
            <person name="Ngo D.N."/>
            <person name="Nguyen L.N."/>
            <person name="Nguyen T.N."/>
            <person name="Nguyen N.N."/>
            <person name="Obregon M.O."/>
            <person name="Okwuonu G.O."/>
            <person name="Ongeri F.O."/>
            <person name="Onwere C.O."/>
            <person name="Osifeso I.O."/>
            <person name="Parra A.P."/>
            <person name="Patil S.P."/>
            <person name="Perez A.P."/>
            <person name="Perez Y.P."/>
            <person name="Pham C.P."/>
            <person name="Pu L.-L.P."/>
            <person name="Puazo M.P."/>
            <person name="Quiroz J.Q."/>
            <person name="Rouhana J.R."/>
            <person name="Ruiz M.R."/>
            <person name="Ruiz S.-J.R."/>
            <person name="Saada N.S."/>
            <person name="Santibanez J.S."/>
            <person name="Scheel M.S."/>
            <person name="Schneider B.S."/>
            <person name="Simmons D.S."/>
            <person name="Sisson I.S."/>
            <person name="Tang L.-Y.T."/>
            <person name="Thornton R.T."/>
            <person name="Tisius J.T."/>
            <person name="Toledanes G.T."/>
            <person name="Trejos Z.T."/>
            <person name="Usmani K.U."/>
            <person name="Varghese R.V."/>
            <person name="Vattathil S.V."/>
            <person name="Vee V.V."/>
            <person name="Walker D.W."/>
            <person name="Weissenberger G.W."/>
            <person name="White C.W."/>
            <person name="Williams A.W."/>
            <person name="Woodworth J.W."/>
            <person name="Wright R.W."/>
            <person name="Zhu Y.Z."/>
            <person name="Han Y.H."/>
            <person name="Newsham I.N."/>
            <person name="Nazareth L.N."/>
            <person name="Worley K.W."/>
            <person name="Muzny D.M."/>
            <person name="Rogers J.R."/>
            <person name="Gibbs R.G."/>
        </authorList>
    </citation>
    <scope>NUCLEOTIDE SEQUENCE [LARGE SCALE GENOMIC DNA]</scope>
</reference>
<organism evidence="1 2">
    <name type="scientific">Papio anubis</name>
    <name type="common">Olive baboon</name>
    <dbReference type="NCBI Taxonomy" id="9555"/>
    <lineage>
        <taxon>Eukaryota</taxon>
        <taxon>Metazoa</taxon>
        <taxon>Chordata</taxon>
        <taxon>Craniata</taxon>
        <taxon>Vertebrata</taxon>
        <taxon>Euteleostomi</taxon>
        <taxon>Mammalia</taxon>
        <taxon>Eutheria</taxon>
        <taxon>Euarchontoglires</taxon>
        <taxon>Primates</taxon>
        <taxon>Haplorrhini</taxon>
        <taxon>Catarrhini</taxon>
        <taxon>Cercopithecidae</taxon>
        <taxon>Cercopithecinae</taxon>
        <taxon>Papio</taxon>
    </lineage>
</organism>
<dbReference type="AlphaFoldDB" id="A0A8I5N8G3"/>
<sequence length="139" mass="15327">MSVIPALCEAKVGGSLEVRSSRPAWPTWRNPISTKNTKISQVWRWVPVISEAGVQWRDLGSLQPPPPGFKHFSCLSPPSSWDYRCVPPHLASFCIFSRDGFHYVGQAGVELLTSDLPTLAFQSAGITGVSHHTQPRAPY</sequence>
<dbReference type="PANTHER" id="PTHR46254:SF3">
    <property type="entry name" value="SECRETED PROTEIN"/>
    <property type="match status" value="1"/>
</dbReference>
<dbReference type="PANTHER" id="PTHR46254">
    <property type="entry name" value="PROTEIN GVQW1-RELATED"/>
    <property type="match status" value="1"/>
</dbReference>
<evidence type="ECO:0000313" key="1">
    <source>
        <dbReference type="Ensembl" id="ENSPANP00000052691.1"/>
    </source>
</evidence>
<name>A0A8I5N8G3_PAPAN</name>
<dbReference type="Ensembl" id="ENSPANT00000081988.1">
    <property type="protein sequence ID" value="ENSPANP00000052691.1"/>
    <property type="gene ID" value="ENSPANG00000047102.1"/>
</dbReference>
<dbReference type="Proteomes" id="UP000028761">
    <property type="component" value="Chromosome 8"/>
</dbReference>
<reference evidence="1" key="2">
    <citation type="submission" date="2025-08" db="UniProtKB">
        <authorList>
            <consortium name="Ensembl"/>
        </authorList>
    </citation>
    <scope>IDENTIFICATION</scope>
</reference>
<reference evidence="1" key="3">
    <citation type="submission" date="2025-09" db="UniProtKB">
        <authorList>
            <consortium name="Ensembl"/>
        </authorList>
    </citation>
    <scope>IDENTIFICATION</scope>
</reference>
<keyword evidence="2" id="KW-1185">Reference proteome</keyword>
<dbReference type="GeneTree" id="ENSGT00940000161627"/>
<proteinExistence type="predicted"/>
<evidence type="ECO:0000313" key="2">
    <source>
        <dbReference type="Proteomes" id="UP000028761"/>
    </source>
</evidence>